<keyword evidence="4 14" id="KW-0716">Sensory transduction</keyword>
<feature type="transmembrane region" description="Helical" evidence="15">
    <location>
        <begin position="116"/>
        <end position="135"/>
    </location>
</feature>
<gene>
    <name evidence="16" type="primary">TAS2R5</name>
</gene>
<evidence type="ECO:0000313" key="16">
    <source>
        <dbReference type="Ensembl" id="ENSMICP00000038620.2"/>
    </source>
</evidence>
<evidence type="ECO:0000256" key="13">
    <source>
        <dbReference type="RuleBase" id="RU004423"/>
    </source>
</evidence>
<evidence type="ECO:0000256" key="12">
    <source>
        <dbReference type="ARBA" id="ARBA00024847"/>
    </source>
</evidence>
<reference evidence="16" key="3">
    <citation type="submission" date="2025-09" db="UniProtKB">
        <authorList>
            <consortium name="Ensembl"/>
        </authorList>
    </citation>
    <scope>IDENTIFICATION</scope>
</reference>
<evidence type="ECO:0000256" key="10">
    <source>
        <dbReference type="ARBA" id="ARBA00023180"/>
    </source>
</evidence>
<keyword evidence="11 14" id="KW-0807">Transducer</keyword>
<keyword evidence="7 14" id="KW-0297">G-protein coupled receptor</keyword>
<dbReference type="PANTHER" id="PTHR11394">
    <property type="entry name" value="TASTE RECEPTOR TYPE 2"/>
    <property type="match status" value="1"/>
</dbReference>
<keyword evidence="9 14" id="KW-0675">Receptor</keyword>
<feature type="transmembrane region" description="Helical" evidence="15">
    <location>
        <begin position="155"/>
        <end position="182"/>
    </location>
</feature>
<dbReference type="AlphaFoldDB" id="A0A8C5XNZ7"/>
<reference evidence="16" key="1">
    <citation type="submission" date="2016-12" db="EMBL/GenBank/DDBJ databases">
        <title>Mouse lemur reference genome and diversity panel.</title>
        <authorList>
            <person name="Harris R."/>
            <person name="Larsen P."/>
            <person name="Liu Y."/>
            <person name="Hughes D.S."/>
            <person name="Murali S."/>
            <person name="Raveendran M."/>
            <person name="Korchina V."/>
            <person name="Wang M."/>
            <person name="Jhangiani S."/>
            <person name="Bandaranaike D."/>
            <person name="Bellair M."/>
            <person name="Blankenburg K."/>
            <person name="Chao H."/>
            <person name="Dahdouli M."/>
            <person name="Dinh H."/>
            <person name="Doddapaneni H."/>
            <person name="English A."/>
            <person name="Firestine M."/>
            <person name="Gnanaolivu R."/>
            <person name="Gross S."/>
            <person name="Hernandez B."/>
            <person name="Javaid M."/>
            <person name="Jayaseelan J."/>
            <person name="Jones J."/>
            <person name="Khan Z."/>
            <person name="Kovar C."/>
            <person name="Kurapati P."/>
            <person name="Le B."/>
            <person name="Lee S."/>
            <person name="Li M."/>
            <person name="Mathew T."/>
            <person name="Narasimhan A."/>
            <person name="Ngo D."/>
            <person name="Nguyen L."/>
            <person name="Okwuonu G."/>
            <person name="Ongeri F."/>
            <person name="Osuji N."/>
            <person name="Pu L.-L."/>
            <person name="Puazo M."/>
            <person name="Quiroz J."/>
            <person name="Raj R."/>
            <person name="Rajbhandari K."/>
            <person name="Reid J.G."/>
            <person name="Santibanez J."/>
            <person name="Sexton D."/>
            <person name="Skinner E."/>
            <person name="Vee V."/>
            <person name="Weissenberger G."/>
            <person name="Wu Y."/>
            <person name="Xin Y."/>
            <person name="Han Y."/>
            <person name="Campbell C."/>
            <person name="Brown A."/>
            <person name="Sullivan B."/>
            <person name="Shelton J."/>
            <person name="Brown S."/>
            <person name="Dudchenko O."/>
            <person name="Machol I."/>
            <person name="Durand N."/>
            <person name="Shamim M."/>
            <person name="Lieberman A."/>
            <person name="Muzny D.M."/>
            <person name="Richards S."/>
            <person name="Yoder A."/>
            <person name="Worley K.C."/>
            <person name="Rogers J."/>
            <person name="Gibbs R.A."/>
        </authorList>
    </citation>
    <scope>NUCLEOTIDE SEQUENCE [LARGE SCALE GENOMIC DNA]</scope>
</reference>
<dbReference type="InterPro" id="IPR007960">
    <property type="entry name" value="TAS2R"/>
</dbReference>
<reference evidence="16" key="2">
    <citation type="submission" date="2025-08" db="UniProtKB">
        <authorList>
            <consortium name="Ensembl"/>
        </authorList>
    </citation>
    <scope>IDENTIFICATION</scope>
</reference>
<feature type="transmembrane region" description="Helical" evidence="15">
    <location>
        <begin position="34"/>
        <end position="54"/>
    </location>
</feature>
<dbReference type="GO" id="GO:0004930">
    <property type="term" value="F:G protein-coupled receptor activity"/>
    <property type="evidence" value="ECO:0007669"/>
    <property type="project" value="UniProtKB-KW"/>
</dbReference>
<evidence type="ECO:0000256" key="4">
    <source>
        <dbReference type="ARBA" id="ARBA00022606"/>
    </source>
</evidence>
<evidence type="ECO:0000256" key="5">
    <source>
        <dbReference type="ARBA" id="ARBA00022692"/>
    </source>
</evidence>
<keyword evidence="8 14" id="KW-0472">Membrane</keyword>
<evidence type="ECO:0000256" key="8">
    <source>
        <dbReference type="ARBA" id="ARBA00023136"/>
    </source>
</evidence>
<dbReference type="Ensembl" id="ENSMICT00000002588.3">
    <property type="protein sequence ID" value="ENSMICP00000038620.2"/>
    <property type="gene ID" value="ENSMICG00000002588.3"/>
</dbReference>
<organism evidence="16 17">
    <name type="scientific">Microcebus murinus</name>
    <name type="common">Gray mouse lemur</name>
    <name type="synonym">Lemur murinus</name>
    <dbReference type="NCBI Taxonomy" id="30608"/>
    <lineage>
        <taxon>Eukaryota</taxon>
        <taxon>Metazoa</taxon>
        <taxon>Chordata</taxon>
        <taxon>Craniata</taxon>
        <taxon>Vertebrata</taxon>
        <taxon>Euteleostomi</taxon>
        <taxon>Mammalia</taxon>
        <taxon>Eutheria</taxon>
        <taxon>Euarchontoglires</taxon>
        <taxon>Primates</taxon>
        <taxon>Strepsirrhini</taxon>
        <taxon>Lemuriformes</taxon>
        <taxon>Cheirogaleidae</taxon>
        <taxon>Microcebus</taxon>
    </lineage>
</organism>
<evidence type="ECO:0000256" key="7">
    <source>
        <dbReference type="ARBA" id="ARBA00023040"/>
    </source>
</evidence>
<evidence type="ECO:0000256" key="1">
    <source>
        <dbReference type="ARBA" id="ARBA00004141"/>
    </source>
</evidence>
<comment type="function">
    <text evidence="12">Receptor that may play a role in the perception of bitterness and is gustducin-linked. May play a role in sensing the chemical composition of the gastrointestinal content. The activity of this receptor may stimulate alpha gustducin, mediate PLC-beta-2 activation and lead to the gating of TRPM5.</text>
</comment>
<feature type="transmembrane region" description="Helical" evidence="15">
    <location>
        <begin position="74"/>
        <end position="95"/>
    </location>
</feature>
<evidence type="ECO:0000256" key="6">
    <source>
        <dbReference type="ARBA" id="ARBA00022989"/>
    </source>
</evidence>
<comment type="similarity">
    <text evidence="2 13">Belongs to the G-protein coupled receptor T2R family.</text>
</comment>
<dbReference type="GeneTree" id="ENSGT01150000286961"/>
<dbReference type="Proteomes" id="UP000694394">
    <property type="component" value="Chromosome 11"/>
</dbReference>
<dbReference type="GO" id="GO:0033038">
    <property type="term" value="F:bitter taste receptor activity"/>
    <property type="evidence" value="ECO:0007669"/>
    <property type="project" value="Ensembl"/>
</dbReference>
<evidence type="ECO:0000256" key="2">
    <source>
        <dbReference type="ARBA" id="ARBA00007376"/>
    </source>
</evidence>
<keyword evidence="3 14" id="KW-0919">Taste</keyword>
<name>A0A8C5XNZ7_MICMU</name>
<dbReference type="PANTHER" id="PTHR11394:SF8">
    <property type="entry name" value="TASTE RECEPTOR TYPE 2 MEMBER 5"/>
    <property type="match status" value="1"/>
</dbReference>
<keyword evidence="6 15" id="KW-1133">Transmembrane helix</keyword>
<keyword evidence="10" id="KW-0325">Glycoprotein</keyword>
<accession>A0A8C5XNZ7</accession>
<evidence type="ECO:0000256" key="11">
    <source>
        <dbReference type="ARBA" id="ARBA00023224"/>
    </source>
</evidence>
<evidence type="ECO:0000256" key="14">
    <source>
        <dbReference type="RuleBase" id="RU004424"/>
    </source>
</evidence>
<protein>
    <recommendedName>
        <fullName evidence="14">Taste receptor type 2</fullName>
    </recommendedName>
</protein>
<keyword evidence="17" id="KW-1185">Reference proteome</keyword>
<feature type="transmembrane region" description="Helical" evidence="15">
    <location>
        <begin position="202"/>
        <end position="223"/>
    </location>
</feature>
<dbReference type="SUPFAM" id="SSF81321">
    <property type="entry name" value="Family A G protein-coupled receptor-like"/>
    <property type="match status" value="1"/>
</dbReference>
<dbReference type="Gene3D" id="1.20.1070.10">
    <property type="entry name" value="Rhodopsin 7-helix transmembrane proteins"/>
    <property type="match status" value="1"/>
</dbReference>
<proteinExistence type="inferred from homology"/>
<comment type="subcellular location">
    <subcellularLocation>
        <location evidence="1 14">Membrane</location>
        <topology evidence="1 14">Multi-pass membrane protein</topology>
    </subcellularLocation>
</comment>
<evidence type="ECO:0000256" key="15">
    <source>
        <dbReference type="SAM" id="Phobius"/>
    </source>
</evidence>
<evidence type="ECO:0000256" key="3">
    <source>
        <dbReference type="ARBA" id="ARBA00022480"/>
    </source>
</evidence>
<feature type="transmembrane region" description="Helical" evidence="15">
    <location>
        <begin position="6"/>
        <end position="27"/>
    </location>
</feature>
<dbReference type="GO" id="GO:0005886">
    <property type="term" value="C:plasma membrane"/>
    <property type="evidence" value="ECO:0007669"/>
    <property type="project" value="UniProtKB-ARBA"/>
</dbReference>
<evidence type="ECO:0000256" key="9">
    <source>
        <dbReference type="ARBA" id="ARBA00023170"/>
    </source>
</evidence>
<keyword evidence="5 14" id="KW-0812">Transmembrane</keyword>
<evidence type="ECO:0000313" key="17">
    <source>
        <dbReference type="Proteomes" id="UP000694394"/>
    </source>
</evidence>
<dbReference type="EMBL" id="ABDC03015150">
    <property type="status" value="NOT_ANNOTATED_CDS"/>
    <property type="molecule type" value="Genomic_DNA"/>
</dbReference>
<dbReference type="Pfam" id="PF05296">
    <property type="entry name" value="TAS2R"/>
    <property type="match status" value="1"/>
</dbReference>
<sequence length="267" mass="31036">MLTAGLGLLIAEFLIYLLGDGVLVVWIRRSKTTSYNLIVLGLAGCRFLLQWLIMLDLSLFSLFWSSHWLHYLNVFWVLVSQASLWFATFLSVFYCKKITTFEHSVYLWLKQRAYSLSLWCFLILLLIVQIGLKPYNFPQGNSSNLYPFSSWHCFYIFQFGAGNWLPFMVFLVSSGMLIVYLYRHHRKMKVHTAGRRDAQAKAHITALKSLGCSIILHLVYTMAMPFSVTSRFPPANLSSVFISEIFMAQTCQRLLWKTMCSWRSWCP</sequence>